<dbReference type="EMBL" id="CH479184">
    <property type="protein sequence ID" value="EDW37474.1"/>
    <property type="molecule type" value="Genomic_DNA"/>
</dbReference>
<gene>
    <name evidence="2" type="primary">Dper\GL25509</name>
    <name evidence="2" type="ORF">Dper_GL25509</name>
</gene>
<dbReference type="HOGENOM" id="CLU_118769_0_0_1"/>
<keyword evidence="3" id="KW-1185">Reference proteome</keyword>
<dbReference type="AlphaFoldDB" id="B4GJG0"/>
<feature type="compositionally biased region" description="Low complexity" evidence="1">
    <location>
        <begin position="11"/>
        <end position="25"/>
    </location>
</feature>
<evidence type="ECO:0000256" key="1">
    <source>
        <dbReference type="SAM" id="MobiDB-lite"/>
    </source>
</evidence>
<accession>B4GJG0</accession>
<dbReference type="Proteomes" id="UP000008744">
    <property type="component" value="Unassembled WGS sequence"/>
</dbReference>
<protein>
    <submittedName>
        <fullName evidence="2">GL25509</fullName>
    </submittedName>
</protein>
<dbReference type="OMA" id="KSMANGM"/>
<feature type="compositionally biased region" description="Polar residues" evidence="1">
    <location>
        <begin position="56"/>
        <end position="65"/>
    </location>
</feature>
<organism evidence="3">
    <name type="scientific">Drosophila persimilis</name>
    <name type="common">Fruit fly</name>
    <dbReference type="NCBI Taxonomy" id="7234"/>
    <lineage>
        <taxon>Eukaryota</taxon>
        <taxon>Metazoa</taxon>
        <taxon>Ecdysozoa</taxon>
        <taxon>Arthropoda</taxon>
        <taxon>Hexapoda</taxon>
        <taxon>Insecta</taxon>
        <taxon>Pterygota</taxon>
        <taxon>Neoptera</taxon>
        <taxon>Endopterygota</taxon>
        <taxon>Diptera</taxon>
        <taxon>Brachycera</taxon>
        <taxon>Muscomorpha</taxon>
        <taxon>Ephydroidea</taxon>
        <taxon>Drosophilidae</taxon>
        <taxon>Drosophila</taxon>
        <taxon>Sophophora</taxon>
    </lineage>
</organism>
<evidence type="ECO:0000313" key="3">
    <source>
        <dbReference type="Proteomes" id="UP000008744"/>
    </source>
</evidence>
<evidence type="ECO:0000313" key="2">
    <source>
        <dbReference type="EMBL" id="EDW37474.1"/>
    </source>
</evidence>
<sequence>MPKKPQHLSLASSTANSGTTANAGSSGSGSGSNKPKYSLTLHNSSSNKYATGGGTKNNPLATTTLRDNHHQRQHLKALRLTRDAAPGGSSDADYKRPTMTGLTGPTGGLSPGEDLVGVHQNRTLATMKPLASAAVNGEASTTNLTKSMANGMGNGSGMANGVIRTQNNRLWYH</sequence>
<dbReference type="PhylomeDB" id="B4GJG0"/>
<dbReference type="OrthoDB" id="6071166at2759"/>
<feature type="compositionally biased region" description="Basic residues" evidence="1">
    <location>
        <begin position="69"/>
        <end position="79"/>
    </location>
</feature>
<reference evidence="2 3" key="1">
    <citation type="journal article" date="2007" name="Nature">
        <title>Evolution of genes and genomes on the Drosophila phylogeny.</title>
        <authorList>
            <consortium name="Drosophila 12 Genomes Consortium"/>
            <person name="Clark A.G."/>
            <person name="Eisen M.B."/>
            <person name="Smith D.R."/>
            <person name="Bergman C.M."/>
            <person name="Oliver B."/>
            <person name="Markow T.A."/>
            <person name="Kaufman T.C."/>
            <person name="Kellis M."/>
            <person name="Gelbart W."/>
            <person name="Iyer V.N."/>
            <person name="Pollard D.A."/>
            <person name="Sackton T.B."/>
            <person name="Larracuente A.M."/>
            <person name="Singh N.D."/>
            <person name="Abad J.P."/>
            <person name="Abt D.N."/>
            <person name="Adryan B."/>
            <person name="Aguade M."/>
            <person name="Akashi H."/>
            <person name="Anderson W.W."/>
            <person name="Aquadro C.F."/>
            <person name="Ardell D.H."/>
            <person name="Arguello R."/>
            <person name="Artieri C.G."/>
            <person name="Barbash D.A."/>
            <person name="Barker D."/>
            <person name="Barsanti P."/>
            <person name="Batterham P."/>
            <person name="Batzoglou S."/>
            <person name="Begun D."/>
            <person name="Bhutkar A."/>
            <person name="Blanco E."/>
            <person name="Bosak S.A."/>
            <person name="Bradley R.K."/>
            <person name="Brand A.D."/>
            <person name="Brent M.R."/>
            <person name="Brooks A.N."/>
            <person name="Brown R.H."/>
            <person name="Butlin R.K."/>
            <person name="Caggese C."/>
            <person name="Calvi B.R."/>
            <person name="Bernardo de Carvalho A."/>
            <person name="Caspi A."/>
            <person name="Castrezana S."/>
            <person name="Celniker S.E."/>
            <person name="Chang J.L."/>
            <person name="Chapple C."/>
            <person name="Chatterji S."/>
            <person name="Chinwalla A."/>
            <person name="Civetta A."/>
            <person name="Clifton S.W."/>
            <person name="Comeron J.M."/>
            <person name="Costello J.C."/>
            <person name="Coyne J.A."/>
            <person name="Daub J."/>
            <person name="David R.G."/>
            <person name="Delcher A.L."/>
            <person name="Delehaunty K."/>
            <person name="Do C.B."/>
            <person name="Ebling H."/>
            <person name="Edwards K."/>
            <person name="Eickbush T."/>
            <person name="Evans J.D."/>
            <person name="Filipski A."/>
            <person name="Findeiss S."/>
            <person name="Freyhult E."/>
            <person name="Fulton L."/>
            <person name="Fulton R."/>
            <person name="Garcia A.C."/>
            <person name="Gardiner A."/>
            <person name="Garfield D.A."/>
            <person name="Garvin B.E."/>
            <person name="Gibson G."/>
            <person name="Gilbert D."/>
            <person name="Gnerre S."/>
            <person name="Godfrey J."/>
            <person name="Good R."/>
            <person name="Gotea V."/>
            <person name="Gravely B."/>
            <person name="Greenberg A.J."/>
            <person name="Griffiths-Jones S."/>
            <person name="Gross S."/>
            <person name="Guigo R."/>
            <person name="Gustafson E.A."/>
            <person name="Haerty W."/>
            <person name="Hahn M.W."/>
            <person name="Halligan D.L."/>
            <person name="Halpern A.L."/>
            <person name="Halter G.M."/>
            <person name="Han M.V."/>
            <person name="Heger A."/>
            <person name="Hillier L."/>
            <person name="Hinrichs A.S."/>
            <person name="Holmes I."/>
            <person name="Hoskins R.A."/>
            <person name="Hubisz M.J."/>
            <person name="Hultmark D."/>
            <person name="Huntley M.A."/>
            <person name="Jaffe D.B."/>
            <person name="Jagadeeshan S."/>
            <person name="Jeck W.R."/>
            <person name="Johnson J."/>
            <person name="Jones C.D."/>
            <person name="Jordan W.C."/>
            <person name="Karpen G.H."/>
            <person name="Kataoka E."/>
            <person name="Keightley P.D."/>
            <person name="Kheradpour P."/>
            <person name="Kirkness E.F."/>
            <person name="Koerich L.B."/>
            <person name="Kristiansen K."/>
            <person name="Kudrna D."/>
            <person name="Kulathinal R.J."/>
            <person name="Kumar S."/>
            <person name="Kwok R."/>
            <person name="Lander E."/>
            <person name="Langley C.H."/>
            <person name="Lapoint R."/>
            <person name="Lazzaro B.P."/>
            <person name="Lee S.J."/>
            <person name="Levesque L."/>
            <person name="Li R."/>
            <person name="Lin C.F."/>
            <person name="Lin M.F."/>
            <person name="Lindblad-Toh K."/>
            <person name="Llopart A."/>
            <person name="Long M."/>
            <person name="Low L."/>
            <person name="Lozovsky E."/>
            <person name="Lu J."/>
            <person name="Luo M."/>
            <person name="Machado C.A."/>
            <person name="Makalowski W."/>
            <person name="Marzo M."/>
            <person name="Matsuda M."/>
            <person name="Matzkin L."/>
            <person name="McAllister B."/>
            <person name="McBride C.S."/>
            <person name="McKernan B."/>
            <person name="McKernan K."/>
            <person name="Mendez-Lago M."/>
            <person name="Minx P."/>
            <person name="Mollenhauer M.U."/>
            <person name="Montooth K."/>
            <person name="Mount S.M."/>
            <person name="Mu X."/>
            <person name="Myers E."/>
            <person name="Negre B."/>
            <person name="Newfeld S."/>
            <person name="Nielsen R."/>
            <person name="Noor M.A."/>
            <person name="O'Grady P."/>
            <person name="Pachter L."/>
            <person name="Papaceit M."/>
            <person name="Parisi M.J."/>
            <person name="Parisi M."/>
            <person name="Parts L."/>
            <person name="Pedersen J.S."/>
            <person name="Pesole G."/>
            <person name="Phillippy A.M."/>
            <person name="Ponting C.P."/>
            <person name="Pop M."/>
            <person name="Porcelli D."/>
            <person name="Powell J.R."/>
            <person name="Prohaska S."/>
            <person name="Pruitt K."/>
            <person name="Puig M."/>
            <person name="Quesneville H."/>
            <person name="Ram K.R."/>
            <person name="Rand D."/>
            <person name="Rasmussen M.D."/>
            <person name="Reed L.K."/>
            <person name="Reenan R."/>
            <person name="Reily A."/>
            <person name="Remington K.A."/>
            <person name="Rieger T.T."/>
            <person name="Ritchie M.G."/>
            <person name="Robin C."/>
            <person name="Rogers Y.H."/>
            <person name="Rohde C."/>
            <person name="Rozas J."/>
            <person name="Rubenfield M.J."/>
            <person name="Ruiz A."/>
            <person name="Russo S."/>
            <person name="Salzberg S.L."/>
            <person name="Sanchez-Gracia A."/>
            <person name="Saranga D.J."/>
            <person name="Sato H."/>
            <person name="Schaeffer S.W."/>
            <person name="Schatz M.C."/>
            <person name="Schlenke T."/>
            <person name="Schwartz R."/>
            <person name="Segarra C."/>
            <person name="Singh R.S."/>
            <person name="Sirot L."/>
            <person name="Sirota M."/>
            <person name="Sisneros N.B."/>
            <person name="Smith C.D."/>
            <person name="Smith T.F."/>
            <person name="Spieth J."/>
            <person name="Stage D.E."/>
            <person name="Stark A."/>
            <person name="Stephan W."/>
            <person name="Strausberg R.L."/>
            <person name="Strempel S."/>
            <person name="Sturgill D."/>
            <person name="Sutton G."/>
            <person name="Sutton G.G."/>
            <person name="Tao W."/>
            <person name="Teichmann S."/>
            <person name="Tobari Y.N."/>
            <person name="Tomimura Y."/>
            <person name="Tsolas J.M."/>
            <person name="Valente V.L."/>
            <person name="Venter E."/>
            <person name="Venter J.C."/>
            <person name="Vicario S."/>
            <person name="Vieira F.G."/>
            <person name="Vilella A.J."/>
            <person name="Villasante A."/>
            <person name="Walenz B."/>
            <person name="Wang J."/>
            <person name="Wasserman M."/>
            <person name="Watts T."/>
            <person name="Wilson D."/>
            <person name="Wilson R.K."/>
            <person name="Wing R.A."/>
            <person name="Wolfner M.F."/>
            <person name="Wong A."/>
            <person name="Wong G.K."/>
            <person name="Wu C.I."/>
            <person name="Wu G."/>
            <person name="Yamamoto D."/>
            <person name="Yang H.P."/>
            <person name="Yang S.P."/>
            <person name="Yorke J.A."/>
            <person name="Yoshida K."/>
            <person name="Zdobnov E."/>
            <person name="Zhang P."/>
            <person name="Zhang Y."/>
            <person name="Zimin A.V."/>
            <person name="Baldwin J."/>
            <person name="Abdouelleil A."/>
            <person name="Abdulkadir J."/>
            <person name="Abebe A."/>
            <person name="Abera B."/>
            <person name="Abreu J."/>
            <person name="Acer S.C."/>
            <person name="Aftuck L."/>
            <person name="Alexander A."/>
            <person name="An P."/>
            <person name="Anderson E."/>
            <person name="Anderson S."/>
            <person name="Arachi H."/>
            <person name="Azer M."/>
            <person name="Bachantsang P."/>
            <person name="Barry A."/>
            <person name="Bayul T."/>
            <person name="Berlin A."/>
            <person name="Bessette D."/>
            <person name="Bloom T."/>
            <person name="Blye J."/>
            <person name="Boguslavskiy L."/>
            <person name="Bonnet C."/>
            <person name="Boukhgalter B."/>
            <person name="Bourzgui I."/>
            <person name="Brown A."/>
            <person name="Cahill P."/>
            <person name="Channer S."/>
            <person name="Cheshatsang Y."/>
            <person name="Chuda L."/>
            <person name="Citroen M."/>
            <person name="Collymore A."/>
            <person name="Cooke P."/>
            <person name="Costello M."/>
            <person name="D'Aco K."/>
            <person name="Daza R."/>
            <person name="De Haan G."/>
            <person name="DeGray S."/>
            <person name="DeMaso C."/>
            <person name="Dhargay N."/>
            <person name="Dooley K."/>
            <person name="Dooley E."/>
            <person name="Doricent M."/>
            <person name="Dorje P."/>
            <person name="Dorjee K."/>
            <person name="Dupes A."/>
            <person name="Elong R."/>
            <person name="Falk J."/>
            <person name="Farina A."/>
            <person name="Faro S."/>
            <person name="Ferguson D."/>
            <person name="Fisher S."/>
            <person name="Foley C.D."/>
            <person name="Franke A."/>
            <person name="Friedrich D."/>
            <person name="Gadbois L."/>
            <person name="Gearin G."/>
            <person name="Gearin C.R."/>
            <person name="Giannoukos G."/>
            <person name="Goode T."/>
            <person name="Graham J."/>
            <person name="Grandbois E."/>
            <person name="Grewal S."/>
            <person name="Gyaltsen K."/>
            <person name="Hafez N."/>
            <person name="Hagos B."/>
            <person name="Hall J."/>
            <person name="Henson C."/>
            <person name="Hollinger A."/>
            <person name="Honan T."/>
            <person name="Huard M.D."/>
            <person name="Hughes L."/>
            <person name="Hurhula B."/>
            <person name="Husby M.E."/>
            <person name="Kamat A."/>
            <person name="Kanga B."/>
            <person name="Kashin S."/>
            <person name="Khazanovich D."/>
            <person name="Kisner P."/>
            <person name="Lance K."/>
            <person name="Lara M."/>
            <person name="Lee W."/>
            <person name="Lennon N."/>
            <person name="Letendre F."/>
            <person name="LeVine R."/>
            <person name="Lipovsky A."/>
            <person name="Liu X."/>
            <person name="Liu J."/>
            <person name="Liu S."/>
            <person name="Lokyitsang T."/>
            <person name="Lokyitsang Y."/>
            <person name="Lubonja R."/>
            <person name="Lui A."/>
            <person name="MacDonald P."/>
            <person name="Magnisalis V."/>
            <person name="Maru K."/>
            <person name="Matthews C."/>
            <person name="McCusker W."/>
            <person name="McDonough S."/>
            <person name="Mehta T."/>
            <person name="Meldrim J."/>
            <person name="Meneus L."/>
            <person name="Mihai O."/>
            <person name="Mihalev A."/>
            <person name="Mihova T."/>
            <person name="Mittelman R."/>
            <person name="Mlenga V."/>
            <person name="Montmayeur A."/>
            <person name="Mulrain L."/>
            <person name="Navidi A."/>
            <person name="Naylor J."/>
            <person name="Negash T."/>
            <person name="Nguyen T."/>
            <person name="Nguyen N."/>
            <person name="Nicol R."/>
            <person name="Norbu C."/>
            <person name="Norbu N."/>
            <person name="Novod N."/>
            <person name="O'Neill B."/>
            <person name="Osman S."/>
            <person name="Markiewicz E."/>
            <person name="Oyono O.L."/>
            <person name="Patti C."/>
            <person name="Phunkhang P."/>
            <person name="Pierre F."/>
            <person name="Priest M."/>
            <person name="Raghuraman S."/>
            <person name="Rege F."/>
            <person name="Reyes R."/>
            <person name="Rise C."/>
            <person name="Rogov P."/>
            <person name="Ross K."/>
            <person name="Ryan E."/>
            <person name="Settipalli S."/>
            <person name="Shea T."/>
            <person name="Sherpa N."/>
            <person name="Shi L."/>
            <person name="Shih D."/>
            <person name="Sparrow T."/>
            <person name="Spaulding J."/>
            <person name="Stalker J."/>
            <person name="Stange-Thomann N."/>
            <person name="Stavropoulos S."/>
            <person name="Stone C."/>
            <person name="Strader C."/>
            <person name="Tesfaye S."/>
            <person name="Thomson T."/>
            <person name="Thoulutsang Y."/>
            <person name="Thoulutsang D."/>
            <person name="Topham K."/>
            <person name="Topping I."/>
            <person name="Tsamla T."/>
            <person name="Vassiliev H."/>
            <person name="Vo A."/>
            <person name="Wangchuk T."/>
            <person name="Wangdi T."/>
            <person name="Weiand M."/>
            <person name="Wilkinson J."/>
            <person name="Wilson A."/>
            <person name="Yadav S."/>
            <person name="Young G."/>
            <person name="Yu Q."/>
            <person name="Zembek L."/>
            <person name="Zhong D."/>
            <person name="Zimmer A."/>
            <person name="Zwirko Z."/>
            <person name="Jaffe D.B."/>
            <person name="Alvarez P."/>
            <person name="Brockman W."/>
            <person name="Butler J."/>
            <person name="Chin C."/>
            <person name="Gnerre S."/>
            <person name="Grabherr M."/>
            <person name="Kleber M."/>
            <person name="Mauceli E."/>
            <person name="MacCallum I."/>
        </authorList>
    </citation>
    <scope>NUCLEOTIDE SEQUENCE [LARGE SCALE GENOMIC DNA]</scope>
    <source>
        <strain evidence="3">MSH-3 / Tucson 14011-0111.49</strain>
    </source>
</reference>
<name>B4GJG0_DROPE</name>
<feature type="compositionally biased region" description="Polar residues" evidence="1">
    <location>
        <begin position="40"/>
        <end position="49"/>
    </location>
</feature>
<feature type="region of interest" description="Disordered" evidence="1">
    <location>
        <begin position="1"/>
        <end position="111"/>
    </location>
</feature>
<proteinExistence type="predicted"/>